<comment type="similarity">
    <text evidence="1 2">Belongs to the BioY family.</text>
</comment>
<dbReference type="PIRSF" id="PIRSF016661">
    <property type="entry name" value="BioY"/>
    <property type="match status" value="1"/>
</dbReference>
<dbReference type="OrthoDB" id="9803495at2"/>
<dbReference type="EMBL" id="AENN01000017">
    <property type="protein sequence ID" value="EFR30575.1"/>
    <property type="molecule type" value="Genomic_DNA"/>
</dbReference>
<keyword evidence="3" id="KW-0812">Transmembrane</keyword>
<keyword evidence="2 3" id="KW-0472">Membrane</keyword>
<feature type="transmembrane region" description="Helical" evidence="3">
    <location>
        <begin position="143"/>
        <end position="168"/>
    </location>
</feature>
<evidence type="ECO:0000256" key="3">
    <source>
        <dbReference type="SAM" id="Phobius"/>
    </source>
</evidence>
<proteinExistence type="inferred from homology"/>
<feature type="transmembrane region" description="Helical" evidence="3">
    <location>
        <begin position="77"/>
        <end position="97"/>
    </location>
</feature>
<dbReference type="InterPro" id="IPR003784">
    <property type="entry name" value="BioY"/>
</dbReference>
<dbReference type="STRING" id="908337.HMPREF9257_0592"/>
<accession>E4KQN3</accession>
<dbReference type="Gene3D" id="1.10.1760.20">
    <property type="match status" value="1"/>
</dbReference>
<keyword evidence="2" id="KW-0813">Transport</keyword>
<reference evidence="4 5" key="1">
    <citation type="submission" date="2010-10" db="EMBL/GenBank/DDBJ databases">
        <authorList>
            <person name="Durkin A.S."/>
            <person name="Madupu R."/>
            <person name="Torralba M."/>
            <person name="Gillis M."/>
            <person name="Methe B."/>
            <person name="Sutton G."/>
            <person name="Nelson K.E."/>
        </authorList>
    </citation>
    <scope>NUCLEOTIDE SEQUENCE [LARGE SCALE GENOMIC DNA]</scope>
    <source>
        <strain evidence="4 5">ACS-139-V-Col8</strain>
    </source>
</reference>
<dbReference type="AlphaFoldDB" id="E4KQN3"/>
<dbReference type="Pfam" id="PF02632">
    <property type="entry name" value="BioY"/>
    <property type="match status" value="1"/>
</dbReference>
<sequence>MKIRELAYCALFIALLIICSQIQINLGLVVYTLQTLAVLLICFLLPTKLAVISTGTYLLLGLIGLPVFAGWKGGLSALVSPTFGFIISFVVVALVIPPYLEKLGYTRRSYIIASVLATLIIYGIGLAYFAFIMNVQQGQEMSLMTIFSLVTLPYIPGDIVKAILAIIIGTRLHKHTFFLKKA</sequence>
<organism evidence="4 5">
    <name type="scientific">Eremococcus coleocola ACS-139-V-Col8</name>
    <dbReference type="NCBI Taxonomy" id="908337"/>
    <lineage>
        <taxon>Bacteria</taxon>
        <taxon>Bacillati</taxon>
        <taxon>Bacillota</taxon>
        <taxon>Bacilli</taxon>
        <taxon>Lactobacillales</taxon>
        <taxon>Aerococcaceae</taxon>
        <taxon>Eremococcus</taxon>
    </lineage>
</organism>
<keyword evidence="3" id="KW-1133">Transmembrane helix</keyword>
<evidence type="ECO:0000313" key="4">
    <source>
        <dbReference type="EMBL" id="EFR30575.1"/>
    </source>
</evidence>
<evidence type="ECO:0000256" key="1">
    <source>
        <dbReference type="ARBA" id="ARBA00010692"/>
    </source>
</evidence>
<dbReference type="PANTHER" id="PTHR34295">
    <property type="entry name" value="BIOTIN TRANSPORTER BIOY"/>
    <property type="match status" value="1"/>
</dbReference>
<comment type="caution">
    <text evidence="4">The sequence shown here is derived from an EMBL/GenBank/DDBJ whole genome shotgun (WGS) entry which is preliminary data.</text>
</comment>
<evidence type="ECO:0000313" key="5">
    <source>
        <dbReference type="Proteomes" id="UP000005990"/>
    </source>
</evidence>
<keyword evidence="5" id="KW-1185">Reference proteome</keyword>
<dbReference type="GO" id="GO:0005886">
    <property type="term" value="C:plasma membrane"/>
    <property type="evidence" value="ECO:0007669"/>
    <property type="project" value="UniProtKB-SubCell"/>
</dbReference>
<name>E4KQN3_9LACT</name>
<evidence type="ECO:0000256" key="2">
    <source>
        <dbReference type="PIRNR" id="PIRNR016661"/>
    </source>
</evidence>
<dbReference type="eggNOG" id="COG1268">
    <property type="taxonomic scope" value="Bacteria"/>
</dbReference>
<dbReference type="RefSeq" id="WP_006418735.1">
    <property type="nucleotide sequence ID" value="NZ_AENN01000017.1"/>
</dbReference>
<keyword evidence="2" id="KW-1003">Cell membrane</keyword>
<feature type="transmembrane region" description="Helical" evidence="3">
    <location>
        <begin position="54"/>
        <end position="71"/>
    </location>
</feature>
<comment type="subcellular location">
    <subcellularLocation>
        <location evidence="2">Cell membrane</location>
        <topology evidence="2">Multi-pass membrane protein</topology>
    </subcellularLocation>
</comment>
<dbReference type="PANTHER" id="PTHR34295:SF1">
    <property type="entry name" value="BIOTIN TRANSPORTER BIOY"/>
    <property type="match status" value="1"/>
</dbReference>
<protein>
    <recommendedName>
        <fullName evidence="2">Biotin transporter</fullName>
    </recommendedName>
</protein>
<gene>
    <name evidence="4" type="ORF">HMPREF9257_0592</name>
</gene>
<dbReference type="GO" id="GO:0015225">
    <property type="term" value="F:biotin transmembrane transporter activity"/>
    <property type="evidence" value="ECO:0007669"/>
    <property type="project" value="UniProtKB-UniRule"/>
</dbReference>
<dbReference type="Proteomes" id="UP000005990">
    <property type="component" value="Unassembled WGS sequence"/>
</dbReference>
<feature type="transmembrane region" description="Helical" evidence="3">
    <location>
        <begin position="109"/>
        <end position="131"/>
    </location>
</feature>